<reference evidence="2" key="1">
    <citation type="submission" date="2022-03" db="EMBL/GenBank/DDBJ databases">
        <authorList>
            <person name="Martin C."/>
        </authorList>
    </citation>
    <scope>NUCLEOTIDE SEQUENCE</scope>
</reference>
<dbReference type="AlphaFoldDB" id="A0A8S4PH80"/>
<gene>
    <name evidence="2" type="ORF">OFUS_LOCUS17573</name>
</gene>
<accession>A0A8S4PH80</accession>
<evidence type="ECO:0000256" key="1">
    <source>
        <dbReference type="SAM" id="Coils"/>
    </source>
</evidence>
<protein>
    <submittedName>
        <fullName evidence="2">Uncharacterized protein</fullName>
    </submittedName>
</protein>
<comment type="caution">
    <text evidence="2">The sequence shown here is derived from an EMBL/GenBank/DDBJ whole genome shotgun (WGS) entry which is preliminary data.</text>
</comment>
<name>A0A8S4PH80_OWEFU</name>
<dbReference type="Proteomes" id="UP000749559">
    <property type="component" value="Unassembled WGS sequence"/>
</dbReference>
<keyword evidence="3" id="KW-1185">Reference proteome</keyword>
<evidence type="ECO:0000313" key="3">
    <source>
        <dbReference type="Proteomes" id="UP000749559"/>
    </source>
</evidence>
<organism evidence="2 3">
    <name type="scientific">Owenia fusiformis</name>
    <name type="common">Polychaete worm</name>
    <dbReference type="NCBI Taxonomy" id="6347"/>
    <lineage>
        <taxon>Eukaryota</taxon>
        <taxon>Metazoa</taxon>
        <taxon>Spiralia</taxon>
        <taxon>Lophotrochozoa</taxon>
        <taxon>Annelida</taxon>
        <taxon>Polychaeta</taxon>
        <taxon>Sedentaria</taxon>
        <taxon>Canalipalpata</taxon>
        <taxon>Sabellida</taxon>
        <taxon>Oweniida</taxon>
        <taxon>Oweniidae</taxon>
        <taxon>Owenia</taxon>
    </lineage>
</organism>
<dbReference type="EMBL" id="CAIIXF020000008">
    <property type="protein sequence ID" value="CAH1792629.1"/>
    <property type="molecule type" value="Genomic_DNA"/>
</dbReference>
<keyword evidence="1" id="KW-0175">Coiled coil</keyword>
<evidence type="ECO:0000313" key="2">
    <source>
        <dbReference type="EMBL" id="CAH1792629.1"/>
    </source>
</evidence>
<proteinExistence type="predicted"/>
<feature type="coiled-coil region" evidence="1">
    <location>
        <begin position="31"/>
        <end position="81"/>
    </location>
</feature>
<sequence length="150" mass="17819">MQLVSHIDTRETITSTKYIILMESWCIQRYSKLAEEELKRQETEEQFLIDEMEVISNNRKVKKLQRASEDCRQEIQSLKQIVVQCRREKLALDQCISVVSCKVRHQKLEHGHCYCESCRDKSAVIDLSKYKRGSCHFPTIEEVRYNISYQ</sequence>